<name>A0A9E8S9A8_9MICO</name>
<keyword evidence="2" id="KW-1185">Reference proteome</keyword>
<evidence type="ECO:0000313" key="1">
    <source>
        <dbReference type="EMBL" id="WAB82163.1"/>
    </source>
</evidence>
<sequence length="157" mass="17266">MIERIGPLQLSGAHGLAFGDPAAMHVQIAREELLWCEPGQEHDALEWDDIARIEWVVPTSRIGPVPLIDPVATMAVGALGVVGLDTIDPRTLMVRITTTSGDEVEWRVTPHHLIGYSSRDVRVVAPFLEQLRGSPALRAQLATDPRATLAELRRRRG</sequence>
<accession>A0A9E8S9A8</accession>
<dbReference type="AlphaFoldDB" id="A0A9E8S9A8"/>
<protein>
    <submittedName>
        <fullName evidence="1">Uncharacterized protein</fullName>
    </submittedName>
</protein>
<dbReference type="KEGG" id="mdb:OVN18_03915"/>
<dbReference type="RefSeq" id="WP_267782072.1">
    <property type="nucleotide sequence ID" value="NZ_CP113089.1"/>
</dbReference>
<dbReference type="Proteomes" id="UP001164706">
    <property type="component" value="Chromosome"/>
</dbReference>
<organism evidence="1 2">
    <name type="scientific">Microcella daejeonensis</name>
    <dbReference type="NCBI Taxonomy" id="2994971"/>
    <lineage>
        <taxon>Bacteria</taxon>
        <taxon>Bacillati</taxon>
        <taxon>Actinomycetota</taxon>
        <taxon>Actinomycetes</taxon>
        <taxon>Micrococcales</taxon>
        <taxon>Microbacteriaceae</taxon>
        <taxon>Microcella</taxon>
    </lineage>
</organism>
<reference evidence="1" key="1">
    <citation type="submission" date="2022-11" db="EMBL/GenBank/DDBJ databases">
        <title>Description of Microcella daejonensis nov. sp, isolated from riverside soil.</title>
        <authorList>
            <person name="Molina K.M."/>
            <person name="Kim S.B."/>
        </authorList>
    </citation>
    <scope>NUCLEOTIDE SEQUENCE</scope>
    <source>
        <strain evidence="1">MMS21-STM12</strain>
    </source>
</reference>
<proteinExistence type="predicted"/>
<dbReference type="EMBL" id="CP113089">
    <property type="protein sequence ID" value="WAB82163.1"/>
    <property type="molecule type" value="Genomic_DNA"/>
</dbReference>
<gene>
    <name evidence="1" type="ORF">OVN18_03915</name>
</gene>
<evidence type="ECO:0000313" key="2">
    <source>
        <dbReference type="Proteomes" id="UP001164706"/>
    </source>
</evidence>